<evidence type="ECO:0000313" key="2">
    <source>
        <dbReference type="Proteomes" id="UP000292702"/>
    </source>
</evidence>
<organism evidence="1 2">
    <name type="scientific">Steccherinum ochraceum</name>
    <dbReference type="NCBI Taxonomy" id="92696"/>
    <lineage>
        <taxon>Eukaryota</taxon>
        <taxon>Fungi</taxon>
        <taxon>Dikarya</taxon>
        <taxon>Basidiomycota</taxon>
        <taxon>Agaricomycotina</taxon>
        <taxon>Agaricomycetes</taxon>
        <taxon>Polyporales</taxon>
        <taxon>Steccherinaceae</taxon>
        <taxon>Steccherinum</taxon>
    </lineage>
</organism>
<comment type="caution">
    <text evidence="1">The sequence shown here is derived from an EMBL/GenBank/DDBJ whole genome shotgun (WGS) entry which is preliminary data.</text>
</comment>
<sequence length="257" mass="28611">MALKRKLSQEFDDAAYVAVRPTAKKVQTAFVYSTEAFPLSDSDMDVDMSDSSSGAELSPLNIPDHPFHSRLASNASSTGSYLESPNTSPSYPAFDLYPHNPDTMSIDNADYFNFAAESSPRMVGLMQPKAFTHHRFQNFVSLAPPDPTTDGPCGLTAKNVARSKWWTRTSRPNQQNPTRNVMFDIVSYLATPTSATISAIDLRLRHSTFNCIKPRHCLCSQYCSQPFYTTFPHHLGNKLLTINLVNCIQHLLLPSTN</sequence>
<reference evidence="1 2" key="1">
    <citation type="submission" date="2018-11" db="EMBL/GenBank/DDBJ databases">
        <title>Genome assembly of Steccherinum ochraceum LE-BIN_3174, the white-rot fungus of the Steccherinaceae family (The Residual Polyporoid clade, Polyporales, Basidiomycota).</title>
        <authorList>
            <person name="Fedorova T.V."/>
            <person name="Glazunova O.A."/>
            <person name="Landesman E.O."/>
            <person name="Moiseenko K.V."/>
            <person name="Psurtseva N.V."/>
            <person name="Savinova O.S."/>
            <person name="Shakhova N.V."/>
            <person name="Tyazhelova T.V."/>
            <person name="Vasina D.V."/>
        </authorList>
    </citation>
    <scope>NUCLEOTIDE SEQUENCE [LARGE SCALE GENOMIC DNA]</scope>
    <source>
        <strain evidence="1 2">LE-BIN_3174</strain>
    </source>
</reference>
<keyword evidence="2" id="KW-1185">Reference proteome</keyword>
<accession>A0A4R0RKM4</accession>
<protein>
    <submittedName>
        <fullName evidence="1">Uncharacterized protein</fullName>
    </submittedName>
</protein>
<dbReference type="Proteomes" id="UP000292702">
    <property type="component" value="Unassembled WGS sequence"/>
</dbReference>
<gene>
    <name evidence="1" type="ORF">EIP91_002446</name>
</gene>
<dbReference type="OrthoDB" id="2574468at2759"/>
<proteinExistence type="predicted"/>
<name>A0A4R0RKM4_9APHY</name>
<evidence type="ECO:0000313" key="1">
    <source>
        <dbReference type="EMBL" id="TCD65599.1"/>
    </source>
</evidence>
<dbReference type="EMBL" id="RWJN01000172">
    <property type="protein sequence ID" value="TCD65599.1"/>
    <property type="molecule type" value="Genomic_DNA"/>
</dbReference>
<dbReference type="AlphaFoldDB" id="A0A4R0RKM4"/>